<evidence type="ECO:0000313" key="1">
    <source>
        <dbReference type="EMBL" id="NYD55361.1"/>
    </source>
</evidence>
<dbReference type="Proteomes" id="UP000552045">
    <property type="component" value="Unassembled WGS sequence"/>
</dbReference>
<dbReference type="AlphaFoldDB" id="A0A7Y9EX38"/>
<organism evidence="1 2">
    <name type="scientific">Microbacterium pseudoresistens</name>
    <dbReference type="NCBI Taxonomy" id="640634"/>
    <lineage>
        <taxon>Bacteria</taxon>
        <taxon>Bacillati</taxon>
        <taxon>Actinomycetota</taxon>
        <taxon>Actinomycetes</taxon>
        <taxon>Micrococcales</taxon>
        <taxon>Microbacteriaceae</taxon>
        <taxon>Microbacterium</taxon>
    </lineage>
</organism>
<sequence length="37" mass="4003">MTVEMLIASSDIRARRLSVYGTGVSAIFAATVRFQPS</sequence>
<dbReference type="EMBL" id="JACCBH010000001">
    <property type="protein sequence ID" value="NYD55361.1"/>
    <property type="molecule type" value="Genomic_DNA"/>
</dbReference>
<comment type="caution">
    <text evidence="1">The sequence shown here is derived from an EMBL/GenBank/DDBJ whole genome shotgun (WGS) entry which is preliminary data.</text>
</comment>
<name>A0A7Y9EX38_9MICO</name>
<proteinExistence type="predicted"/>
<keyword evidence="2" id="KW-1185">Reference proteome</keyword>
<protein>
    <submittedName>
        <fullName evidence="1">Uncharacterized protein</fullName>
    </submittedName>
</protein>
<accession>A0A7Y9EX38</accession>
<evidence type="ECO:0000313" key="2">
    <source>
        <dbReference type="Proteomes" id="UP000552045"/>
    </source>
</evidence>
<gene>
    <name evidence="1" type="ORF">BKA02_002416</name>
</gene>
<reference evidence="1 2" key="1">
    <citation type="submission" date="2020-07" db="EMBL/GenBank/DDBJ databases">
        <title>Sequencing the genomes of 1000 actinobacteria strains.</title>
        <authorList>
            <person name="Klenk H.-P."/>
        </authorList>
    </citation>
    <scope>NUCLEOTIDE SEQUENCE [LARGE SCALE GENOMIC DNA]</scope>
    <source>
        <strain evidence="1 2">DSM 22185</strain>
    </source>
</reference>